<keyword evidence="6" id="KW-0449">Lipoprotein</keyword>
<accession>X7E4G6</accession>
<reference evidence="8 9" key="1">
    <citation type="submission" date="2014-01" db="EMBL/GenBank/DDBJ databases">
        <title>Marinomonas ushuaiensis DSM 15871 Genome Sequencing.</title>
        <authorList>
            <person name="Lai Q."/>
            <person name="Shao Z.S."/>
        </authorList>
    </citation>
    <scope>NUCLEOTIDE SEQUENCE [LARGE SCALE GENOMIC DNA]</scope>
    <source>
        <strain evidence="8 9">DSM 15871</strain>
    </source>
</reference>
<dbReference type="OrthoDB" id="9812878at2"/>
<evidence type="ECO:0000256" key="6">
    <source>
        <dbReference type="ARBA" id="ARBA00023288"/>
    </source>
</evidence>
<dbReference type="PROSITE" id="PS51257">
    <property type="entry name" value="PROKAR_LIPOPROTEIN"/>
    <property type="match status" value="1"/>
</dbReference>
<keyword evidence="5" id="KW-0564">Palmitate</keyword>
<keyword evidence="9" id="KW-1185">Reference proteome</keyword>
<dbReference type="PANTHER" id="PTHR30429">
    <property type="entry name" value="D-METHIONINE-BINDING LIPOPROTEIN METQ"/>
    <property type="match status" value="1"/>
</dbReference>
<dbReference type="PANTHER" id="PTHR30429:SF0">
    <property type="entry name" value="METHIONINE-BINDING LIPOPROTEIN METQ"/>
    <property type="match status" value="1"/>
</dbReference>
<dbReference type="eggNOG" id="COG1464">
    <property type="taxonomic scope" value="Bacteria"/>
</dbReference>
<comment type="subcellular location">
    <subcellularLocation>
        <location evidence="1">Membrane</location>
        <topology evidence="1">Lipid-anchor</topology>
    </subcellularLocation>
</comment>
<keyword evidence="3 7" id="KW-0732">Signal</keyword>
<organism evidence="8 9">
    <name type="scientific">Marinomonas ushuaiensis DSM 15871</name>
    <dbReference type="NCBI Taxonomy" id="1122207"/>
    <lineage>
        <taxon>Bacteria</taxon>
        <taxon>Pseudomonadati</taxon>
        <taxon>Pseudomonadota</taxon>
        <taxon>Gammaproteobacteria</taxon>
        <taxon>Oceanospirillales</taxon>
        <taxon>Oceanospirillaceae</taxon>
        <taxon>Marinomonas</taxon>
    </lineage>
</organism>
<name>X7E4G6_9GAMM</name>
<evidence type="ECO:0000256" key="1">
    <source>
        <dbReference type="ARBA" id="ARBA00004635"/>
    </source>
</evidence>
<evidence type="ECO:0000256" key="7">
    <source>
        <dbReference type="SAM" id="SignalP"/>
    </source>
</evidence>
<dbReference type="GO" id="GO:0016020">
    <property type="term" value="C:membrane"/>
    <property type="evidence" value="ECO:0007669"/>
    <property type="project" value="UniProtKB-SubCell"/>
</dbReference>
<dbReference type="Proteomes" id="UP000054058">
    <property type="component" value="Unassembled WGS sequence"/>
</dbReference>
<protein>
    <submittedName>
        <fullName evidence="8">ABC transporter substrate-binding protein</fullName>
    </submittedName>
</protein>
<dbReference type="SUPFAM" id="SSF53850">
    <property type="entry name" value="Periplasmic binding protein-like II"/>
    <property type="match status" value="1"/>
</dbReference>
<comment type="similarity">
    <text evidence="2">Belongs to the NlpA lipoprotein family.</text>
</comment>
<keyword evidence="4" id="KW-0472">Membrane</keyword>
<evidence type="ECO:0000256" key="3">
    <source>
        <dbReference type="ARBA" id="ARBA00022729"/>
    </source>
</evidence>
<dbReference type="Gene3D" id="3.40.190.10">
    <property type="entry name" value="Periplasmic binding protein-like II"/>
    <property type="match status" value="2"/>
</dbReference>
<dbReference type="EMBL" id="JAMB01000011">
    <property type="protein sequence ID" value="ETX10073.1"/>
    <property type="molecule type" value="Genomic_DNA"/>
</dbReference>
<evidence type="ECO:0000313" key="8">
    <source>
        <dbReference type="EMBL" id="ETX10073.1"/>
    </source>
</evidence>
<gene>
    <name evidence="8" type="ORF">MUS1_04390</name>
</gene>
<evidence type="ECO:0000256" key="5">
    <source>
        <dbReference type="ARBA" id="ARBA00023139"/>
    </source>
</evidence>
<sequence>MKKILLLITSVLFTFTLTACQSKDDNTIKIGVSYYPFYSADSTKPDLLDIIKANVEENGFNLEKVVFLNYAEANPALANGELDGNLIQHELYMDIFNQRSGATLELVQPVYHATFALYSSIYASVEDITDGETVYLPNDGVNTARALLLLQSAGLIELKNGVNFQAGIADIISNPKQLKFIETPLTATAGAYDESGRDLAVMYPTFARSLSLSGNDERIYLEERNAVSDAYAISFATRTDNANDEKTKVLAEALTSDAVRKYLEENYAWASTPAF</sequence>
<comment type="caution">
    <text evidence="8">The sequence shown here is derived from an EMBL/GenBank/DDBJ whole genome shotgun (WGS) entry which is preliminary data.</text>
</comment>
<dbReference type="AlphaFoldDB" id="X7E4G6"/>
<evidence type="ECO:0000256" key="2">
    <source>
        <dbReference type="ARBA" id="ARBA00008973"/>
    </source>
</evidence>
<dbReference type="STRING" id="1122207.MUS1_04390"/>
<evidence type="ECO:0000256" key="4">
    <source>
        <dbReference type="ARBA" id="ARBA00023136"/>
    </source>
</evidence>
<dbReference type="Pfam" id="PF03180">
    <property type="entry name" value="Lipoprotein_9"/>
    <property type="match status" value="1"/>
</dbReference>
<dbReference type="RefSeq" id="WP_036162993.1">
    <property type="nucleotide sequence ID" value="NZ_JAMB01000011.1"/>
</dbReference>
<dbReference type="PATRIC" id="fig|1122207.3.peg.2497"/>
<evidence type="ECO:0000313" key="9">
    <source>
        <dbReference type="Proteomes" id="UP000054058"/>
    </source>
</evidence>
<feature type="chain" id="PRO_5004977524" evidence="7">
    <location>
        <begin position="20"/>
        <end position="275"/>
    </location>
</feature>
<dbReference type="InterPro" id="IPR004872">
    <property type="entry name" value="Lipoprotein_NlpA"/>
</dbReference>
<feature type="signal peptide" evidence="7">
    <location>
        <begin position="1"/>
        <end position="19"/>
    </location>
</feature>
<proteinExistence type="inferred from homology"/>